<evidence type="ECO:0000256" key="5">
    <source>
        <dbReference type="ARBA" id="ARBA00022833"/>
    </source>
</evidence>
<evidence type="ECO:0000256" key="12">
    <source>
        <dbReference type="PROSITE-ProRule" id="PRU00094"/>
    </source>
</evidence>
<dbReference type="GO" id="GO:0030154">
    <property type="term" value="P:cell differentiation"/>
    <property type="evidence" value="ECO:0007669"/>
    <property type="project" value="TreeGrafter"/>
</dbReference>
<feature type="compositionally biased region" description="Polar residues" evidence="13">
    <location>
        <begin position="84"/>
        <end position="95"/>
    </location>
</feature>
<keyword evidence="9 11" id="KW-0804">Transcription</keyword>
<protein>
    <recommendedName>
        <fullName evidence="11">GATA transcription factor</fullName>
    </recommendedName>
</protein>
<sequence>LLLFLSVTFFAHILPKKALSPLLSLSFIYTNNLLCFAPMEQQQQQLTPELFPVAGNADSFVVDDLLDFSNENGQPDDGLEPFPDSSTVSTGTLADSSNSSSSFYTDGSVFSDDLCVPSEDLAELEWLSNLVEESFSKEDQDKLQLLSGLQKPQTTRLTQTKQEPEPEPELDQIFIPTDTDDSNVSVPAKARSKRPRSAASTWASRLLAIAGSDESGPKKKQLRAKEHEGSAGELEGEAGGERRCLHCATDKTPQWRTGPMGPKTLCNACGVRYKSGRLVPEYRPASSPTFVMTRHSNSHRKVMELRRQKEMRDEHLMSQLRCENLVMDIRSNGDDFSIGDNNSNHVASDFIRRLI</sequence>
<keyword evidence="8 11" id="KW-0010">Activator</keyword>
<dbReference type="InterPro" id="IPR013088">
    <property type="entry name" value="Znf_NHR/GATA"/>
</dbReference>
<comment type="function">
    <text evidence="11">Transcriptional activator that specifically binds 5'-GATA-3' or 5'-GAT-3' motifs within gene promoters.</text>
</comment>
<keyword evidence="4 12" id="KW-0863">Zinc-finger</keyword>
<dbReference type="STRING" id="109376.A0A0D3A2F2"/>
<feature type="domain" description="GATA-type" evidence="14">
    <location>
        <begin position="238"/>
        <end position="274"/>
    </location>
</feature>
<dbReference type="Gene3D" id="3.30.50.10">
    <property type="entry name" value="Erythroid Transcription Factor GATA-1, subunit A"/>
    <property type="match status" value="1"/>
</dbReference>
<feature type="region of interest" description="Disordered" evidence="13">
    <location>
        <begin position="72"/>
        <end position="102"/>
    </location>
</feature>
<dbReference type="AlphaFoldDB" id="A0A0D3A2F2"/>
<dbReference type="Pfam" id="PF00320">
    <property type="entry name" value="GATA"/>
    <property type="match status" value="1"/>
</dbReference>
<dbReference type="GO" id="GO:0043565">
    <property type="term" value="F:sequence-specific DNA binding"/>
    <property type="evidence" value="ECO:0007669"/>
    <property type="project" value="InterPro"/>
</dbReference>
<keyword evidence="6 11" id="KW-0805">Transcription regulation</keyword>
<dbReference type="InterPro" id="IPR051140">
    <property type="entry name" value="GATA_TF"/>
</dbReference>
<dbReference type="OMA" id="DLEWITN"/>
<dbReference type="FunFam" id="3.30.50.10:FF:000018">
    <property type="entry name" value="GATA transcription factor"/>
    <property type="match status" value="1"/>
</dbReference>
<dbReference type="eggNOG" id="KOG1601">
    <property type="taxonomic scope" value="Eukaryota"/>
</dbReference>
<dbReference type="GO" id="GO:0005634">
    <property type="term" value="C:nucleus"/>
    <property type="evidence" value="ECO:0007669"/>
    <property type="project" value="UniProtKB-SubCell"/>
</dbReference>
<dbReference type="EnsemblPlants" id="Bo1g008780.1">
    <property type="protein sequence ID" value="Bo1g008780.1"/>
    <property type="gene ID" value="Bo1g008780"/>
</dbReference>
<keyword evidence="16" id="KW-1185">Reference proteome</keyword>
<keyword evidence="7 11" id="KW-0238">DNA-binding</keyword>
<evidence type="ECO:0000256" key="10">
    <source>
        <dbReference type="ARBA" id="ARBA00023242"/>
    </source>
</evidence>
<keyword evidence="3" id="KW-0479">Metal-binding</keyword>
<evidence type="ECO:0000256" key="13">
    <source>
        <dbReference type="SAM" id="MobiDB-lite"/>
    </source>
</evidence>
<comment type="similarity">
    <text evidence="2 11">Belongs to the type IV zinc-finger family. Class A subfamily.</text>
</comment>
<evidence type="ECO:0000256" key="4">
    <source>
        <dbReference type="ARBA" id="ARBA00022771"/>
    </source>
</evidence>
<proteinExistence type="inferred from homology"/>
<accession>A0A0D3A2F2</accession>
<reference evidence="15 16" key="1">
    <citation type="journal article" date="2014" name="Genome Biol.">
        <title>Transcriptome and methylome profiling reveals relics of genome dominance in the mesopolyploid Brassica oleracea.</title>
        <authorList>
            <person name="Parkin I.A."/>
            <person name="Koh C."/>
            <person name="Tang H."/>
            <person name="Robinson S.J."/>
            <person name="Kagale S."/>
            <person name="Clarke W.E."/>
            <person name="Town C.D."/>
            <person name="Nixon J."/>
            <person name="Krishnakumar V."/>
            <person name="Bidwell S.L."/>
            <person name="Denoeud F."/>
            <person name="Belcram H."/>
            <person name="Links M.G."/>
            <person name="Just J."/>
            <person name="Clarke C."/>
            <person name="Bender T."/>
            <person name="Huebert T."/>
            <person name="Mason A.S."/>
            <person name="Pires J.C."/>
            <person name="Barker G."/>
            <person name="Moore J."/>
            <person name="Walley P.G."/>
            <person name="Manoli S."/>
            <person name="Batley J."/>
            <person name="Edwards D."/>
            <person name="Nelson M.N."/>
            <person name="Wang X."/>
            <person name="Paterson A.H."/>
            <person name="King G."/>
            <person name="Bancroft I."/>
            <person name="Chalhoub B."/>
            <person name="Sharpe A.G."/>
        </authorList>
    </citation>
    <scope>NUCLEOTIDE SEQUENCE</scope>
    <source>
        <strain evidence="15 16">cv. TO1000</strain>
    </source>
</reference>
<evidence type="ECO:0000256" key="2">
    <source>
        <dbReference type="ARBA" id="ARBA00005694"/>
    </source>
</evidence>
<organism evidence="15 16">
    <name type="scientific">Brassica oleracea var. oleracea</name>
    <dbReference type="NCBI Taxonomy" id="109376"/>
    <lineage>
        <taxon>Eukaryota</taxon>
        <taxon>Viridiplantae</taxon>
        <taxon>Streptophyta</taxon>
        <taxon>Embryophyta</taxon>
        <taxon>Tracheophyta</taxon>
        <taxon>Spermatophyta</taxon>
        <taxon>Magnoliopsida</taxon>
        <taxon>eudicotyledons</taxon>
        <taxon>Gunneridae</taxon>
        <taxon>Pentapetalae</taxon>
        <taxon>rosids</taxon>
        <taxon>malvids</taxon>
        <taxon>Brassicales</taxon>
        <taxon>Brassicaceae</taxon>
        <taxon>Brassiceae</taxon>
        <taxon>Brassica</taxon>
    </lineage>
</organism>
<dbReference type="GO" id="GO:0045893">
    <property type="term" value="P:positive regulation of DNA-templated transcription"/>
    <property type="evidence" value="ECO:0007669"/>
    <property type="project" value="InterPro"/>
</dbReference>
<dbReference type="PROSITE" id="PS00344">
    <property type="entry name" value="GATA_ZN_FINGER_1"/>
    <property type="match status" value="1"/>
</dbReference>
<dbReference type="SMART" id="SM00401">
    <property type="entry name" value="ZnF_GATA"/>
    <property type="match status" value="1"/>
</dbReference>
<evidence type="ECO:0000256" key="9">
    <source>
        <dbReference type="ARBA" id="ARBA00023163"/>
    </source>
</evidence>
<evidence type="ECO:0000256" key="11">
    <source>
        <dbReference type="PIRNR" id="PIRNR016992"/>
    </source>
</evidence>
<evidence type="ECO:0000256" key="3">
    <source>
        <dbReference type="ARBA" id="ARBA00022723"/>
    </source>
</evidence>
<dbReference type="CDD" id="cd00202">
    <property type="entry name" value="ZnF_GATA"/>
    <property type="match status" value="1"/>
</dbReference>
<feature type="region of interest" description="Disordered" evidence="13">
    <location>
        <begin position="142"/>
        <end position="197"/>
    </location>
</feature>
<dbReference type="GO" id="GO:0008270">
    <property type="term" value="F:zinc ion binding"/>
    <property type="evidence" value="ECO:0007669"/>
    <property type="project" value="UniProtKB-KW"/>
</dbReference>
<dbReference type="PANTHER" id="PTHR45658">
    <property type="entry name" value="GATA TRANSCRIPTION FACTOR"/>
    <property type="match status" value="1"/>
</dbReference>
<dbReference type="PROSITE" id="PS50114">
    <property type="entry name" value="GATA_ZN_FINGER_2"/>
    <property type="match status" value="1"/>
</dbReference>
<comment type="subcellular location">
    <subcellularLocation>
        <location evidence="1 11">Nucleus</location>
    </subcellularLocation>
</comment>
<name>A0A0D3A2F2_BRAOL</name>
<reference evidence="15" key="2">
    <citation type="submission" date="2015-03" db="UniProtKB">
        <authorList>
            <consortium name="EnsemblPlants"/>
        </authorList>
    </citation>
    <scope>IDENTIFICATION</scope>
</reference>
<feature type="region of interest" description="Disordered" evidence="13">
    <location>
        <begin position="210"/>
        <end position="238"/>
    </location>
</feature>
<evidence type="ECO:0000256" key="6">
    <source>
        <dbReference type="ARBA" id="ARBA00023015"/>
    </source>
</evidence>
<evidence type="ECO:0000313" key="16">
    <source>
        <dbReference type="Proteomes" id="UP000032141"/>
    </source>
</evidence>
<dbReference type="SUPFAM" id="SSF57716">
    <property type="entry name" value="Glucocorticoid receptor-like (DNA-binding domain)"/>
    <property type="match status" value="1"/>
</dbReference>
<evidence type="ECO:0000256" key="8">
    <source>
        <dbReference type="ARBA" id="ARBA00023159"/>
    </source>
</evidence>
<dbReference type="Proteomes" id="UP000032141">
    <property type="component" value="Chromosome C1"/>
</dbReference>
<dbReference type="PIRSF" id="PIRSF016992">
    <property type="entry name" value="TF_GATA_plant"/>
    <property type="match status" value="1"/>
</dbReference>
<evidence type="ECO:0000256" key="7">
    <source>
        <dbReference type="ARBA" id="ARBA00023125"/>
    </source>
</evidence>
<dbReference type="InterPro" id="IPR000679">
    <property type="entry name" value="Znf_GATA"/>
</dbReference>
<dbReference type="HOGENOM" id="CLU_045755_0_0_1"/>
<dbReference type="Gramene" id="Bo1g008780.1">
    <property type="protein sequence ID" value="Bo1g008780.1"/>
    <property type="gene ID" value="Bo1g008780"/>
</dbReference>
<dbReference type="PANTHER" id="PTHR45658:SF137">
    <property type="entry name" value="GATA TRANSCRIPTION FACTOR 9"/>
    <property type="match status" value="1"/>
</dbReference>
<dbReference type="InterPro" id="IPR016679">
    <property type="entry name" value="TF_GATA_pln"/>
</dbReference>
<keyword evidence="10 11" id="KW-0539">Nucleus</keyword>
<keyword evidence="5" id="KW-0862">Zinc</keyword>
<feature type="compositionally biased region" description="Polar residues" evidence="13">
    <location>
        <begin position="150"/>
        <end position="161"/>
    </location>
</feature>
<evidence type="ECO:0000259" key="14">
    <source>
        <dbReference type="PROSITE" id="PS50114"/>
    </source>
</evidence>
<evidence type="ECO:0000256" key="1">
    <source>
        <dbReference type="ARBA" id="ARBA00004123"/>
    </source>
</evidence>
<evidence type="ECO:0000313" key="15">
    <source>
        <dbReference type="EnsemblPlants" id="Bo1g008780.1"/>
    </source>
</evidence>